<proteinExistence type="predicted"/>
<dbReference type="Pfam" id="PF23343">
    <property type="entry name" value="REP_ORF2-G2P"/>
    <property type="match status" value="1"/>
</dbReference>
<dbReference type="InterPro" id="IPR056906">
    <property type="entry name" value="ORF2/G2P_dom"/>
</dbReference>
<evidence type="ECO:0000259" key="1">
    <source>
        <dbReference type="Pfam" id="PF23343"/>
    </source>
</evidence>
<accession>A0A4P8PKS2</accession>
<feature type="domain" description="Replication-associated protein ORF2/G2P" evidence="1">
    <location>
        <begin position="47"/>
        <end position="155"/>
    </location>
</feature>
<dbReference type="EMBL" id="MK249234">
    <property type="protein sequence ID" value="QCQ85148.1"/>
    <property type="molecule type" value="Genomic_DNA"/>
</dbReference>
<name>A0A4P8PKS2_9VIRU</name>
<organism evidence="2">
    <name type="scientific">Blackfly microvirus SF02</name>
    <dbReference type="NCBI Taxonomy" id="2576452"/>
    <lineage>
        <taxon>Viruses</taxon>
        <taxon>Monodnaviria</taxon>
        <taxon>Sangervirae</taxon>
        <taxon>Phixviricota</taxon>
        <taxon>Malgrandaviricetes</taxon>
        <taxon>Petitvirales</taxon>
        <taxon>Microviridae</taxon>
        <taxon>Microvirus</taxon>
    </lineage>
</organism>
<reference evidence="2" key="1">
    <citation type="submission" date="2018-12" db="EMBL/GenBank/DDBJ databases">
        <title>Singled stranded DNA viruses identified in blackflies (Austrosimulium ungulatum) sampled in New Zealand.</title>
        <authorList>
            <person name="Kraberger S."/>
            <person name="Fontenele R.S."/>
            <person name="Schmidlin K."/>
            <person name="Walters M."/>
            <person name="Varsani A."/>
        </authorList>
    </citation>
    <scope>NUCLEOTIDE SEQUENCE [LARGE SCALE GENOMIC DNA]</scope>
    <source>
        <strain evidence="2">213</strain>
    </source>
</reference>
<sequence length="286" mass="32986">MECSSPIFLPRQGETVACGYCVGCLSNSRRDWATRLYYEHRASKNAYFLTLTYEEASLPRCETGHGTLCKSDVQLFLKTIRNKHRRRTKGGTRISSCPRWFVVGEYGAKTGRPHYHAIVFNIDAVVVREIARYWKKGHCKVSLLNQKRVMYCAKYQVTRLSVDCVSTDRVLPFKICTKSSGGLGKQWLTPENCVSARLRLDGLISSASGRVPIPKYYRQRIGFTGSEKAALYERWQESYEREFYRNIESLRALGYVDPYRELAYRKEAYVGAILRRMTKASLYETI</sequence>
<dbReference type="Proteomes" id="UP000325188">
    <property type="component" value="Segment"/>
</dbReference>
<evidence type="ECO:0000313" key="2">
    <source>
        <dbReference type="EMBL" id="QCQ85148.1"/>
    </source>
</evidence>
<protein>
    <submittedName>
        <fullName evidence="2">Replication initiator protein</fullName>
    </submittedName>
</protein>